<name>A0A7S3QTM8_DUNTE</name>
<dbReference type="GO" id="GO:0070390">
    <property type="term" value="C:transcription export complex 2"/>
    <property type="evidence" value="ECO:0007669"/>
    <property type="project" value="TreeGrafter"/>
</dbReference>
<dbReference type="InterPro" id="IPR005062">
    <property type="entry name" value="SAC3/GANP/THP3_conserved"/>
</dbReference>
<dbReference type="GO" id="GO:0006406">
    <property type="term" value="P:mRNA export from nucleus"/>
    <property type="evidence" value="ECO:0007669"/>
    <property type="project" value="TreeGrafter"/>
</dbReference>
<dbReference type="AlphaFoldDB" id="A0A7S3QTM8"/>
<proteinExistence type="predicted"/>
<sequence>MGGDGEGAAMAPFRSPLGGDTGSGGRAMDDGIGDADIFVVGTCEDMCPAKEREAREGNGELHPFERVQYNNPKLTSPDLIIKRTVRNYEQENQIPTNFRTFGALDKTMRHLRRIMDWTTTDHPRAEPIVIYEFLWDRYREVRKEIVTQRFNTNPVNLPQVMAWNEEVARYFIACSHELINTKGFSAILNQEQLNKVLMDLLGDYRTCVDLGVPTPNAGEFKCYMATMMYAGLENKSGKKIPNKFGAFEVLRSFTAQEQVGL</sequence>
<dbReference type="PANTHER" id="PTHR12436:SF3">
    <property type="entry name" value="GERMINAL-CENTER ASSOCIATED NUCLEAR PROTEIN"/>
    <property type="match status" value="1"/>
</dbReference>
<reference evidence="3" key="1">
    <citation type="submission" date="2021-01" db="EMBL/GenBank/DDBJ databases">
        <authorList>
            <person name="Corre E."/>
            <person name="Pelletier E."/>
            <person name="Niang G."/>
            <person name="Scheremetjew M."/>
            <person name="Finn R."/>
            <person name="Kale V."/>
            <person name="Holt S."/>
            <person name="Cochrane G."/>
            <person name="Meng A."/>
            <person name="Brown T."/>
            <person name="Cohen L."/>
        </authorList>
    </citation>
    <scope>NUCLEOTIDE SEQUENCE</scope>
    <source>
        <strain evidence="3">CCMP1320</strain>
    </source>
</reference>
<accession>A0A7S3QTM8</accession>
<gene>
    <name evidence="3" type="ORF">DTER00134_LOCUS7969</name>
</gene>
<feature type="domain" description="SAC3/GANP/THP3 conserved" evidence="2">
    <location>
        <begin position="46"/>
        <end position="225"/>
    </location>
</feature>
<dbReference type="InterPro" id="IPR045107">
    <property type="entry name" value="SAC3/GANP/THP3"/>
</dbReference>
<feature type="region of interest" description="Disordered" evidence="1">
    <location>
        <begin position="1"/>
        <end position="28"/>
    </location>
</feature>
<dbReference type="GO" id="GO:0005737">
    <property type="term" value="C:cytoplasm"/>
    <property type="evidence" value="ECO:0007669"/>
    <property type="project" value="TreeGrafter"/>
</dbReference>
<dbReference type="Pfam" id="PF03399">
    <property type="entry name" value="SAC3_GANP"/>
    <property type="match status" value="1"/>
</dbReference>
<organism evidence="3">
    <name type="scientific">Dunaliella tertiolecta</name>
    <name type="common">Green alga</name>
    <dbReference type="NCBI Taxonomy" id="3047"/>
    <lineage>
        <taxon>Eukaryota</taxon>
        <taxon>Viridiplantae</taxon>
        <taxon>Chlorophyta</taxon>
        <taxon>core chlorophytes</taxon>
        <taxon>Chlorophyceae</taxon>
        <taxon>CS clade</taxon>
        <taxon>Chlamydomonadales</taxon>
        <taxon>Dunaliellaceae</taxon>
        <taxon>Dunaliella</taxon>
    </lineage>
</organism>
<evidence type="ECO:0000259" key="2">
    <source>
        <dbReference type="Pfam" id="PF03399"/>
    </source>
</evidence>
<protein>
    <recommendedName>
        <fullName evidence="2">SAC3/GANP/THP3 conserved domain-containing protein</fullName>
    </recommendedName>
</protein>
<dbReference type="EMBL" id="HBIP01013845">
    <property type="protein sequence ID" value="CAE0492896.1"/>
    <property type="molecule type" value="Transcribed_RNA"/>
</dbReference>
<evidence type="ECO:0000313" key="3">
    <source>
        <dbReference type="EMBL" id="CAE0492896.1"/>
    </source>
</evidence>
<dbReference type="Gene3D" id="1.25.40.990">
    <property type="match status" value="1"/>
</dbReference>
<evidence type="ECO:0000256" key="1">
    <source>
        <dbReference type="SAM" id="MobiDB-lite"/>
    </source>
</evidence>
<dbReference type="PANTHER" id="PTHR12436">
    <property type="entry name" value="80 KDA MCM3-ASSOCIATED PROTEIN"/>
    <property type="match status" value="1"/>
</dbReference>